<evidence type="ECO:0000256" key="1">
    <source>
        <dbReference type="ARBA" id="ARBA00008072"/>
    </source>
</evidence>
<dbReference type="InterPro" id="IPR013154">
    <property type="entry name" value="ADH-like_N"/>
</dbReference>
<dbReference type="CDD" id="cd08249">
    <property type="entry name" value="enoyl_reductase_like"/>
    <property type="match status" value="1"/>
</dbReference>
<dbReference type="InterPro" id="IPR047122">
    <property type="entry name" value="Trans-enoyl_RdTase-like"/>
</dbReference>
<comment type="similarity">
    <text evidence="1">Belongs to the zinc-containing alcohol dehydrogenase family.</text>
</comment>
<dbReference type="InterPro" id="IPR020843">
    <property type="entry name" value="ER"/>
</dbReference>
<dbReference type="InterPro" id="IPR013149">
    <property type="entry name" value="ADH-like_C"/>
</dbReference>
<keyword evidence="2" id="KW-0560">Oxidoreductase</keyword>
<evidence type="ECO:0000256" key="2">
    <source>
        <dbReference type="ARBA" id="ARBA00023002"/>
    </source>
</evidence>
<name>A0AAD9Z8V2_9LECA</name>
<dbReference type="Pfam" id="PF00107">
    <property type="entry name" value="ADH_zinc_N"/>
    <property type="match status" value="1"/>
</dbReference>
<proteinExistence type="inferred from homology"/>
<dbReference type="SMART" id="SM00829">
    <property type="entry name" value="PKS_ER"/>
    <property type="match status" value="1"/>
</dbReference>
<dbReference type="SUPFAM" id="SSF50129">
    <property type="entry name" value="GroES-like"/>
    <property type="match status" value="1"/>
</dbReference>
<reference evidence="4" key="1">
    <citation type="submission" date="2022-11" db="EMBL/GenBank/DDBJ databases">
        <title>Chromosomal genome sequence assembly and mating type (MAT) locus characterization of the leprose asexual lichenized fungus Lepraria neglecta (Nyl.) Erichsen.</title>
        <authorList>
            <person name="Allen J.L."/>
            <person name="Pfeffer B."/>
        </authorList>
    </citation>
    <scope>NUCLEOTIDE SEQUENCE</scope>
    <source>
        <strain evidence="4">Allen 5258</strain>
    </source>
</reference>
<evidence type="ECO:0000313" key="4">
    <source>
        <dbReference type="EMBL" id="KAK3173043.1"/>
    </source>
</evidence>
<dbReference type="InterPro" id="IPR036291">
    <property type="entry name" value="NAD(P)-bd_dom_sf"/>
</dbReference>
<dbReference type="Pfam" id="PF08240">
    <property type="entry name" value="ADH_N"/>
    <property type="match status" value="1"/>
</dbReference>
<organism evidence="4 5">
    <name type="scientific">Lepraria neglecta</name>
    <dbReference type="NCBI Taxonomy" id="209136"/>
    <lineage>
        <taxon>Eukaryota</taxon>
        <taxon>Fungi</taxon>
        <taxon>Dikarya</taxon>
        <taxon>Ascomycota</taxon>
        <taxon>Pezizomycotina</taxon>
        <taxon>Lecanoromycetes</taxon>
        <taxon>OSLEUM clade</taxon>
        <taxon>Lecanoromycetidae</taxon>
        <taxon>Lecanorales</taxon>
        <taxon>Lecanorineae</taxon>
        <taxon>Stereocaulaceae</taxon>
        <taxon>Lepraria</taxon>
    </lineage>
</organism>
<dbReference type="AlphaFoldDB" id="A0AAD9Z8V2"/>
<feature type="domain" description="Enoyl reductase (ER)" evidence="3">
    <location>
        <begin position="14"/>
        <end position="333"/>
    </location>
</feature>
<gene>
    <name evidence="4" type="ORF">OEA41_006371</name>
</gene>
<protein>
    <submittedName>
        <fullName evidence="4">Secondary metabolism biosynthetic enzyme</fullName>
    </submittedName>
</protein>
<dbReference type="Gene3D" id="3.90.180.10">
    <property type="entry name" value="Medium-chain alcohol dehydrogenases, catalytic domain"/>
    <property type="match status" value="1"/>
</dbReference>
<dbReference type="Gene3D" id="3.40.50.720">
    <property type="entry name" value="NAD(P)-binding Rossmann-like Domain"/>
    <property type="match status" value="1"/>
</dbReference>
<evidence type="ECO:0000259" key="3">
    <source>
        <dbReference type="SMART" id="SM00829"/>
    </source>
</evidence>
<dbReference type="EMBL" id="JASNWA010000007">
    <property type="protein sequence ID" value="KAK3173043.1"/>
    <property type="molecule type" value="Genomic_DNA"/>
</dbReference>
<comment type="caution">
    <text evidence="4">The sequence shown here is derived from an EMBL/GenBank/DDBJ whole genome shotgun (WGS) entry which is preliminary data.</text>
</comment>
<sequence length="337" mass="36092">MSPQNIAAWIRSPKADLEIDEAPYHEPGPGEILIKNEAIAIQPLDASIRKLAYMPVPYPFILGSNIAGTVAAVGADVKDFKVGDRVVSSTPTYVAKEAKWGGWQRYVLSKAESTAQIGDADFDLAVALSFPLSTAVGALHVYGGMEKPGEGDSSAHGNEKVLIWGAGGAVGGYAVQYAKSVGYTVIATASPRGFTHLKEIGASEVLDYKSSEIESQLRKLGTFKYLMTASGDPTSQQVLSNLLQPNGGRFISTRAGEVDLPGNVERVYNTFEFATQKPEFSEYAQWWYTTYLPKAIAGAVEPTPIEKRSGGLKAIQAAAEDVLSGKAKSKIIMNPQE</sequence>
<dbReference type="SUPFAM" id="SSF51735">
    <property type="entry name" value="NAD(P)-binding Rossmann-fold domains"/>
    <property type="match status" value="1"/>
</dbReference>
<dbReference type="Proteomes" id="UP001276659">
    <property type="component" value="Unassembled WGS sequence"/>
</dbReference>
<dbReference type="GO" id="GO:0016651">
    <property type="term" value="F:oxidoreductase activity, acting on NAD(P)H"/>
    <property type="evidence" value="ECO:0007669"/>
    <property type="project" value="InterPro"/>
</dbReference>
<keyword evidence="5" id="KW-1185">Reference proteome</keyword>
<dbReference type="PANTHER" id="PTHR45348">
    <property type="entry name" value="HYPOTHETICAL OXIDOREDUCTASE (EUROFUNG)"/>
    <property type="match status" value="1"/>
</dbReference>
<accession>A0AAD9Z8V2</accession>
<evidence type="ECO:0000313" key="5">
    <source>
        <dbReference type="Proteomes" id="UP001276659"/>
    </source>
</evidence>
<dbReference type="InterPro" id="IPR011032">
    <property type="entry name" value="GroES-like_sf"/>
</dbReference>
<dbReference type="PANTHER" id="PTHR45348:SF2">
    <property type="entry name" value="ZINC-TYPE ALCOHOL DEHYDROGENASE-LIKE PROTEIN C2E1P3.01"/>
    <property type="match status" value="1"/>
</dbReference>